<dbReference type="SUPFAM" id="SSF48371">
    <property type="entry name" value="ARM repeat"/>
    <property type="match status" value="1"/>
</dbReference>
<feature type="compositionally biased region" description="Acidic residues" evidence="8">
    <location>
        <begin position="1672"/>
        <end position="1706"/>
    </location>
</feature>
<dbReference type="EMBL" id="MPUH01000175">
    <property type="protein sequence ID" value="OMJ87502.1"/>
    <property type="molecule type" value="Genomic_DNA"/>
</dbReference>
<dbReference type="CDD" id="cd00078">
    <property type="entry name" value="HECTc"/>
    <property type="match status" value="1"/>
</dbReference>
<accession>A0A1R2CER7</accession>
<dbReference type="Pfam" id="PF22562">
    <property type="entry name" value="UBA_7"/>
    <property type="match status" value="1"/>
</dbReference>
<dbReference type="InterPro" id="IPR025527">
    <property type="entry name" value="HUWE1/Rev1_UBM"/>
</dbReference>
<dbReference type="InterPro" id="IPR015940">
    <property type="entry name" value="UBA"/>
</dbReference>
<keyword evidence="4" id="KW-0808">Transferase</keyword>
<dbReference type="FunFam" id="3.30.2410.10:FF:000009">
    <property type="entry name" value="Probable E3 ubiquitin-protein ligase HECTD2"/>
    <property type="match status" value="1"/>
</dbReference>
<comment type="similarity">
    <text evidence="6">Belongs to the UPL family. TOM1/PTR1 subfamily.</text>
</comment>
<dbReference type="InterPro" id="IPR000569">
    <property type="entry name" value="HECT_dom"/>
</dbReference>
<evidence type="ECO:0000256" key="6">
    <source>
        <dbReference type="ARBA" id="ARBA00034494"/>
    </source>
</evidence>
<evidence type="ECO:0000256" key="8">
    <source>
        <dbReference type="SAM" id="MobiDB-lite"/>
    </source>
</evidence>
<evidence type="ECO:0000313" key="11">
    <source>
        <dbReference type="EMBL" id="OMJ87502.1"/>
    </source>
</evidence>
<dbReference type="GO" id="GO:0005737">
    <property type="term" value="C:cytoplasm"/>
    <property type="evidence" value="ECO:0007669"/>
    <property type="project" value="TreeGrafter"/>
</dbReference>
<dbReference type="InterPro" id="IPR035983">
    <property type="entry name" value="Hect_E3_ubiquitin_ligase"/>
</dbReference>
<dbReference type="PANTHER" id="PTHR11254">
    <property type="entry name" value="HECT DOMAIN UBIQUITIN-PROTEIN LIGASE"/>
    <property type="match status" value="1"/>
</dbReference>
<dbReference type="Pfam" id="PF00632">
    <property type="entry name" value="HECT"/>
    <property type="match status" value="1"/>
</dbReference>
<dbReference type="OrthoDB" id="311983at2759"/>
<dbReference type="CDD" id="cd14296">
    <property type="entry name" value="UBA1_scUBP14_like"/>
    <property type="match status" value="1"/>
</dbReference>
<dbReference type="SMART" id="SM00119">
    <property type="entry name" value="HECTc"/>
    <property type="match status" value="1"/>
</dbReference>
<name>A0A1R2CER7_9CILI</name>
<feature type="region of interest" description="Disordered" evidence="8">
    <location>
        <begin position="1669"/>
        <end position="1716"/>
    </location>
</feature>
<dbReference type="Gene3D" id="3.30.2160.10">
    <property type="entry name" value="Hect, E3 ligase catalytic domain"/>
    <property type="match status" value="1"/>
</dbReference>
<evidence type="ECO:0000256" key="5">
    <source>
        <dbReference type="ARBA" id="ARBA00022786"/>
    </source>
</evidence>
<dbReference type="Gene3D" id="3.90.1750.10">
    <property type="entry name" value="Hect, E3 ligase catalytic domains"/>
    <property type="match status" value="1"/>
</dbReference>
<dbReference type="SMART" id="SM00165">
    <property type="entry name" value="UBA"/>
    <property type="match status" value="1"/>
</dbReference>
<dbReference type="GO" id="GO:0061630">
    <property type="term" value="F:ubiquitin protein ligase activity"/>
    <property type="evidence" value="ECO:0007669"/>
    <property type="project" value="UniProtKB-EC"/>
</dbReference>
<dbReference type="Gene3D" id="3.30.2410.10">
    <property type="entry name" value="Hect, E3 ligase catalytic domain"/>
    <property type="match status" value="1"/>
</dbReference>
<dbReference type="Gene3D" id="1.10.8.10">
    <property type="entry name" value="DNA helicase RuvA subunit, C-terminal domain"/>
    <property type="match status" value="1"/>
</dbReference>
<dbReference type="InterPro" id="IPR011989">
    <property type="entry name" value="ARM-like"/>
</dbReference>
<dbReference type="GO" id="GO:0006511">
    <property type="term" value="P:ubiquitin-dependent protein catabolic process"/>
    <property type="evidence" value="ECO:0007669"/>
    <property type="project" value="TreeGrafter"/>
</dbReference>
<dbReference type="PROSITE" id="PS50030">
    <property type="entry name" value="UBA"/>
    <property type="match status" value="1"/>
</dbReference>
<dbReference type="InterPro" id="IPR016024">
    <property type="entry name" value="ARM-type_fold"/>
</dbReference>
<proteinExistence type="inferred from homology"/>
<dbReference type="GO" id="GO:0000209">
    <property type="term" value="P:protein polyubiquitination"/>
    <property type="evidence" value="ECO:0007669"/>
    <property type="project" value="TreeGrafter"/>
</dbReference>
<dbReference type="SUPFAM" id="SSF46934">
    <property type="entry name" value="UBA-like"/>
    <property type="match status" value="1"/>
</dbReference>
<dbReference type="Proteomes" id="UP000187209">
    <property type="component" value="Unassembled WGS sequence"/>
</dbReference>
<keyword evidence="12" id="KW-1185">Reference proteome</keyword>
<sequence>MKIVETNSSAPDTVLEWVKRLQSLSDEAFLSEISQTKQWNWEDLDDLSGIIGILNRIDSLLVSFTESKNYPNLLCLLDFSCILLSSTYTKSLYNSIDEVLEILDLQPWAVVYKALKLLRILSSGPGTKSTKASKNSNLVHKLYVLGLGTNLNNPSPVSLQDMCSTCPLKKIMFSYGQSDGDIEIPDNLKYICLNRQRTNDSLDSLIDRPLIVACQLQALSVFLQLYPDSVLIQEFCKTLPEIWLLPAISELIRTPQTVEVHISAVNLLSSILAMLESSRHDAFQSQLATVAHDIFVSWNGLMLSLLREVAMKSTLQITSSNNPEFIVSVLDLTCTIAEGKHRMDTSHLPAVTCSLIVLLKNSHETQLHPRILTKAVKILSSLLSHSMDMFKEVQGLQTSLGLVISHIKQFNENLEEIDENTGIKITSASRAGVIRSLLLMMKTALTKWDPVQGSANTEIRMIVDSELMPALNESFIKKKFDIYEESICLITQIINENTGLVSDLISNRVIISLVESLENSIPNNPRLIEILSRFLCICGFNVDGSHIIENSNIVTNLITSLGDSEPSFFSSNIATNIGESLQELMQSVSNTREKVTEGCIKLINSLKTSDTSDTEKFFNKVSNIGKFFGQTFSTNTDIMKEFILRGGLDGIIESFRLPILPRSFNNEFYSLTSCFKALPSSLLSQVVTKILESLKSQSQRLQDITGPLGTIKNFSSVPESSQPALLHILTEGDCYLEIIRVILQNWVGIANNYKDFADLLQQLAVLLKVLISEQSRLLCSEKMLDKPCEKFNISIDLSIIENPDLKSFEENLYFSYQLTIRRVFRLAMRIPSRTRQAAQEEAALFITKTLGIIFTQLTEESLNLITENTLLTYQTAYHLALKISNIMRILLHEQSATSVTILSFYQSGGIETFSKFLIELKKISFQIFEQGNYNYHLVNALQILWNLVGRFLESLAAGKYSGSNYGQQVIKVLGAESAVKVMKKMQEVVLEVLEKVNFMECGVLSVHFAKSVIEILKLVSNLTKDIPTVDSKGVKALVDMGFSPQVAKRALIATGTTSIEIAMEWIFTHPEIMDLADDPEPQQNGRVMDLHQKLINALPCIPTLVISISDLLVKIANTNEPMQDNIALMMLCLVGKLANELLDESALFEITSGMAELSLSKIKGSFEQLAASIQVMQSLIVNIPEILEIVKENIFLEHAVGFLSKANEVNLKEPWVGSVFSIVDILIKSGEDCKVDLVHALVKIIEINYRSSDIILKEPELINLINLLHTVTFTQEYAKEFLHLGGLKMLLLARSTKPDAQNKSIMVSWANLLRQLCEDPCILQSSFEMSFLQSIGSKMLLESFLKTFKTQCERNREIFNQALSNACIIIRKDQVYVERNKDRKEIQGEKWGTVKIFAEALAEVFNKEQQGISDHHLNSEKFVSLLGDILQTYPKLISDLIILNIQAYDSLSETLTTKNFLTHLVRNIIPFRYTLKISSQKILFCYPNSEKSVTSGIYQNWIKSSVKLLKALLIKQAYKNPESPLAEIYNILILDNNSSVIKTRKKIIMEIQNVLNENIKKNWFENEKSMTLVRCAATIIMQVLREPSKTPFATNGSVELARMLTLEKYAIPKLLAEAVKGINLYFKKASSVFNLLLAPLELLIKYSLNFALKLSKPAEYSEAPIEAFHEEELSEDSPESVPEEEEELEDDEDNENNEENDDEEGSNESAEDHGRMDDIVIESWNTEAFWADDMEEEEEEFPRRALENRQQELFMAERALLEQENIRPHINYRSIFRDQDENFPSSLMWGESEGDDIIQFLLQRSRAYYRQEPLSEPVFARTFPESADYMRMLGVQLSEMAQEEPLVEEDNVSEENFQEIAEVPEPIVSNPLRPVEEQRLRPEEIKSQVPEDIDPSFLEALPEDIRNEILAQYQRPPRNDNVANEEFLQALPIDIRNEVIMQQRPPQRQAQDVDNATFIASLTPDLRREVLLTANEEFLSSLPPELVAEAQLLQERFMHRDHLLGRQQAPKKKQSAEDEKIISSIVMDEKLANSLPVCEDSLLEVLFKGLYLSTPISRDILSSLFLDMSVQQQNRSKILDGLISLLLNIDNRHEFPPNHLYGSESFLENYSKVYAIVSIRILDILQHIVICNPKASFDLISSVKYTLTSIKNLHPEDTLGFQDLISLMDQSLYRTSTSHITPLISLISSIVNKLNKKIPPLDQLAIDRLCSLLSFESLNEATVKIVVEIVTKLSEMEINKEQVAKALRYQIKTTGEDIANYLSKYETSPNGLKEIQLLRLCKVMTGVGEIAEDIDFLWTPLTIVLSEITKKETQLASTTNPILNKLLPLIEGFFISHYNRASSETFRFFTEKNIKVINLLIRQNPNLLTDTFNTLVKRFPFLLDFENKRVYFKSALRDLRRGGSHDNIKLNVRRHEVFMDSFHQLKVRSPVEMHGKLRVQFVNEEGLDAGGVTREWYELLSREMFNPNYALFIPSANGVSFQPNSMSSINSEHIQFFKFVGRIIGKALCDGYSLDLYFTRSFYKHILGQEVTYQDMEDLDVDFYKSLKYLMDINLDQSELHEYYFAYEEEEFGTVINKELIADGKNKRVTEQNKMDYIKLLCNAKMTKSIQAQIDAFNAGFQELVPLELVSIFDSKELELLISGLPTVDLEDLRVNTEYHNYTEDSQVILWLWEVLNEFSREERAEFIQFVTGSSKVPLDGFKALPGIGGFQKFQIHKCFASTDRLPTAHTCMNQLDLPEYPSKEYLKNRLKFAVSEGKEGFGFV</sequence>
<evidence type="ECO:0000256" key="4">
    <source>
        <dbReference type="ARBA" id="ARBA00022679"/>
    </source>
</evidence>
<protein>
    <recommendedName>
        <fullName evidence="3">HECT-type E3 ubiquitin transferase</fullName>
        <ecNumber evidence="3">2.3.2.26</ecNumber>
    </recommendedName>
</protein>
<dbReference type="FunFam" id="3.90.1750.10:FF:000003">
    <property type="entry name" value="E3 ubiquitin-protein ligase UPL1"/>
    <property type="match status" value="1"/>
</dbReference>
<evidence type="ECO:0000256" key="3">
    <source>
        <dbReference type="ARBA" id="ARBA00012485"/>
    </source>
</evidence>
<dbReference type="InterPro" id="IPR050409">
    <property type="entry name" value="E3_ubiq-protein_ligase"/>
</dbReference>
<evidence type="ECO:0000256" key="2">
    <source>
        <dbReference type="ARBA" id="ARBA00004906"/>
    </source>
</evidence>
<evidence type="ECO:0000259" key="9">
    <source>
        <dbReference type="PROSITE" id="PS50030"/>
    </source>
</evidence>
<feature type="domain" description="HECT" evidence="10">
    <location>
        <begin position="2429"/>
        <end position="2765"/>
    </location>
</feature>
<feature type="domain" description="UBA" evidence="9">
    <location>
        <begin position="1028"/>
        <end position="1069"/>
    </location>
</feature>
<dbReference type="Gene3D" id="1.25.10.10">
    <property type="entry name" value="Leucine-rich Repeat Variant"/>
    <property type="match status" value="1"/>
</dbReference>
<evidence type="ECO:0000259" key="10">
    <source>
        <dbReference type="PROSITE" id="PS50237"/>
    </source>
</evidence>
<organism evidence="11 12">
    <name type="scientific">Stentor coeruleus</name>
    <dbReference type="NCBI Taxonomy" id="5963"/>
    <lineage>
        <taxon>Eukaryota</taxon>
        <taxon>Sar</taxon>
        <taxon>Alveolata</taxon>
        <taxon>Ciliophora</taxon>
        <taxon>Postciliodesmatophora</taxon>
        <taxon>Heterotrichea</taxon>
        <taxon>Heterotrichida</taxon>
        <taxon>Stentoridae</taxon>
        <taxon>Stentor</taxon>
    </lineage>
</organism>
<feature type="active site" description="Glycyl thioester intermediate" evidence="7">
    <location>
        <position position="2732"/>
    </location>
</feature>
<comment type="caution">
    <text evidence="11">The sequence shown here is derived from an EMBL/GenBank/DDBJ whole genome shotgun (WGS) entry which is preliminary data.</text>
</comment>
<dbReference type="Pfam" id="PF14377">
    <property type="entry name" value="UBM"/>
    <property type="match status" value="3"/>
</dbReference>
<evidence type="ECO:0000256" key="7">
    <source>
        <dbReference type="PROSITE-ProRule" id="PRU00104"/>
    </source>
</evidence>
<evidence type="ECO:0000256" key="1">
    <source>
        <dbReference type="ARBA" id="ARBA00000885"/>
    </source>
</evidence>
<keyword evidence="5 7" id="KW-0833">Ubl conjugation pathway</keyword>
<gene>
    <name evidence="11" type="ORF">SteCoe_10754</name>
</gene>
<dbReference type="SUPFAM" id="SSF56204">
    <property type="entry name" value="Hect, E3 ligase catalytic domain"/>
    <property type="match status" value="1"/>
</dbReference>
<dbReference type="EC" id="2.3.2.26" evidence="3"/>
<evidence type="ECO:0000313" key="12">
    <source>
        <dbReference type="Proteomes" id="UP000187209"/>
    </source>
</evidence>
<dbReference type="InterPro" id="IPR009060">
    <property type="entry name" value="UBA-like_sf"/>
</dbReference>
<comment type="pathway">
    <text evidence="2">Protein modification; protein ubiquitination.</text>
</comment>
<reference evidence="11 12" key="1">
    <citation type="submission" date="2016-11" db="EMBL/GenBank/DDBJ databases">
        <title>The macronuclear genome of Stentor coeruleus: a giant cell with tiny introns.</title>
        <authorList>
            <person name="Slabodnick M."/>
            <person name="Ruby J.G."/>
            <person name="Reiff S.B."/>
            <person name="Swart E.C."/>
            <person name="Gosai S."/>
            <person name="Prabakaran S."/>
            <person name="Witkowska E."/>
            <person name="Larue G.E."/>
            <person name="Fisher S."/>
            <person name="Freeman R.M."/>
            <person name="Gunawardena J."/>
            <person name="Chu W."/>
            <person name="Stover N.A."/>
            <person name="Gregory B.D."/>
            <person name="Nowacki M."/>
            <person name="Derisi J."/>
            <person name="Roy S.W."/>
            <person name="Marshall W.F."/>
            <person name="Sood P."/>
        </authorList>
    </citation>
    <scope>NUCLEOTIDE SEQUENCE [LARGE SCALE GENOMIC DNA]</scope>
    <source>
        <strain evidence="11">WM001</strain>
    </source>
</reference>
<dbReference type="PANTHER" id="PTHR11254:SF67">
    <property type="entry name" value="E3 UBIQUITIN-PROTEIN LIGASE HUWE1"/>
    <property type="match status" value="1"/>
</dbReference>
<dbReference type="Gene3D" id="6.10.250.1630">
    <property type="match status" value="1"/>
</dbReference>
<dbReference type="PROSITE" id="PS50237">
    <property type="entry name" value="HECT"/>
    <property type="match status" value="1"/>
</dbReference>
<comment type="catalytic activity">
    <reaction evidence="1">
        <text>S-ubiquitinyl-[E2 ubiquitin-conjugating enzyme]-L-cysteine + [acceptor protein]-L-lysine = [E2 ubiquitin-conjugating enzyme]-L-cysteine + N(6)-ubiquitinyl-[acceptor protein]-L-lysine.</text>
        <dbReference type="EC" id="2.3.2.26"/>
    </reaction>
</comment>